<keyword evidence="1" id="KW-0732">Signal</keyword>
<sequence>MSILMSLILYASVLYHNPTETTQPHSITFTQNSVKIKQPSNITSHPGVPVLFTKGNRDEDLPKCGRYAVCNKVDKYNSPWIEKQCQCPSSSCSSSLDASDGHTITDRNRLFKTCEPTKELPKCRFFRDITWTVTTSPDNVTEQVMHCHCPKSSVAYLVKRQMFNTPQGVGYQFSFACSPESRILCRRKEPCRLFTVRKRHEVDDVNLNTLCQCPTNHYCPKHHWETGVIAAKSLAEETYRTYSGFCVSS</sequence>
<dbReference type="Proteomes" id="UP000494165">
    <property type="component" value="Unassembled WGS sequence"/>
</dbReference>
<name>A0A8S1DV22_9INSE</name>
<evidence type="ECO:0008006" key="4">
    <source>
        <dbReference type="Google" id="ProtNLM"/>
    </source>
</evidence>
<dbReference type="Gene3D" id="2.20.20.150">
    <property type="match status" value="1"/>
</dbReference>
<feature type="signal peptide" evidence="1">
    <location>
        <begin position="1"/>
        <end position="15"/>
    </location>
</feature>
<proteinExistence type="predicted"/>
<evidence type="ECO:0000256" key="1">
    <source>
        <dbReference type="SAM" id="SignalP"/>
    </source>
</evidence>
<evidence type="ECO:0000313" key="2">
    <source>
        <dbReference type="EMBL" id="CAB3384641.1"/>
    </source>
</evidence>
<reference evidence="2 3" key="1">
    <citation type="submission" date="2020-04" db="EMBL/GenBank/DDBJ databases">
        <authorList>
            <person name="Alioto T."/>
            <person name="Alioto T."/>
            <person name="Gomez Garrido J."/>
        </authorList>
    </citation>
    <scope>NUCLEOTIDE SEQUENCE [LARGE SCALE GENOMIC DNA]</scope>
</reference>
<gene>
    <name evidence="2" type="ORF">CLODIP_2_CD00578</name>
</gene>
<dbReference type="AlphaFoldDB" id="A0A8S1DV22"/>
<dbReference type="InterPro" id="IPR021633">
    <property type="entry name" value="Argos"/>
</dbReference>
<evidence type="ECO:0000313" key="3">
    <source>
        <dbReference type="Proteomes" id="UP000494165"/>
    </source>
</evidence>
<dbReference type="OrthoDB" id="8177523at2759"/>
<organism evidence="2 3">
    <name type="scientific">Cloeon dipterum</name>
    <dbReference type="NCBI Taxonomy" id="197152"/>
    <lineage>
        <taxon>Eukaryota</taxon>
        <taxon>Metazoa</taxon>
        <taxon>Ecdysozoa</taxon>
        <taxon>Arthropoda</taxon>
        <taxon>Hexapoda</taxon>
        <taxon>Insecta</taxon>
        <taxon>Pterygota</taxon>
        <taxon>Palaeoptera</taxon>
        <taxon>Ephemeroptera</taxon>
        <taxon>Pisciforma</taxon>
        <taxon>Baetidae</taxon>
        <taxon>Cloeon</taxon>
    </lineage>
</organism>
<comment type="caution">
    <text evidence="2">The sequence shown here is derived from an EMBL/GenBank/DDBJ whole genome shotgun (WGS) entry which is preliminary data.</text>
</comment>
<accession>A0A8S1DV22</accession>
<dbReference type="EMBL" id="CADEPI010000363">
    <property type="protein sequence ID" value="CAB3384641.1"/>
    <property type="molecule type" value="Genomic_DNA"/>
</dbReference>
<feature type="chain" id="PRO_5035849647" description="Protein giant-lens" evidence="1">
    <location>
        <begin position="16"/>
        <end position="249"/>
    </location>
</feature>
<dbReference type="Gene3D" id="2.20.20.160">
    <property type="match status" value="2"/>
</dbReference>
<protein>
    <recommendedName>
        <fullName evidence="4">Protein giant-lens</fullName>
    </recommendedName>
</protein>
<dbReference type="Pfam" id="PF11581">
    <property type="entry name" value="Argos"/>
    <property type="match status" value="1"/>
</dbReference>
<keyword evidence="3" id="KW-1185">Reference proteome</keyword>